<dbReference type="InterPro" id="IPR036388">
    <property type="entry name" value="WH-like_DNA-bd_sf"/>
</dbReference>
<dbReference type="PANTHER" id="PTHR43132:SF8">
    <property type="entry name" value="HTH-TYPE TRANSCRIPTIONAL REGULATOR KMTR"/>
    <property type="match status" value="1"/>
</dbReference>
<dbReference type="Gene3D" id="1.10.10.10">
    <property type="entry name" value="Winged helix-like DNA-binding domain superfamily/Winged helix DNA-binding domain"/>
    <property type="match status" value="1"/>
</dbReference>
<evidence type="ECO:0000256" key="2">
    <source>
        <dbReference type="ARBA" id="ARBA00023125"/>
    </source>
</evidence>
<protein>
    <submittedName>
        <fullName evidence="5">Transcriptional regulator</fullName>
    </submittedName>
</protein>
<dbReference type="EMBL" id="BOOF01000003">
    <property type="protein sequence ID" value="GIH59821.1"/>
    <property type="molecule type" value="Genomic_DNA"/>
</dbReference>
<evidence type="ECO:0000313" key="6">
    <source>
        <dbReference type="Proteomes" id="UP000660454"/>
    </source>
</evidence>
<gene>
    <name evidence="5" type="ORF">Msi02_06380</name>
</gene>
<reference evidence="5 6" key="1">
    <citation type="submission" date="2021-01" db="EMBL/GenBank/DDBJ databases">
        <title>Whole genome shotgun sequence of Microbispora siamensis NBRC 104113.</title>
        <authorList>
            <person name="Komaki H."/>
            <person name="Tamura T."/>
        </authorList>
    </citation>
    <scope>NUCLEOTIDE SEQUENCE [LARGE SCALE GENOMIC DNA]</scope>
    <source>
        <strain evidence="5 6">NBRC 104113</strain>
    </source>
</reference>
<dbReference type="SUPFAM" id="SSF46785">
    <property type="entry name" value="Winged helix' DNA-binding domain"/>
    <property type="match status" value="1"/>
</dbReference>
<dbReference type="Proteomes" id="UP000660454">
    <property type="component" value="Unassembled WGS sequence"/>
</dbReference>
<dbReference type="SMART" id="SM00418">
    <property type="entry name" value="HTH_ARSR"/>
    <property type="match status" value="1"/>
</dbReference>
<keyword evidence="3" id="KW-0804">Transcription</keyword>
<dbReference type="PANTHER" id="PTHR43132">
    <property type="entry name" value="ARSENICAL RESISTANCE OPERON REPRESSOR ARSR-RELATED"/>
    <property type="match status" value="1"/>
</dbReference>
<dbReference type="InterPro" id="IPR011991">
    <property type="entry name" value="ArsR-like_HTH"/>
</dbReference>
<evidence type="ECO:0000313" key="5">
    <source>
        <dbReference type="EMBL" id="GIH59821.1"/>
    </source>
</evidence>
<name>A0ABQ4GEI3_9ACTN</name>
<dbReference type="InterPro" id="IPR036390">
    <property type="entry name" value="WH_DNA-bd_sf"/>
</dbReference>
<evidence type="ECO:0000256" key="1">
    <source>
        <dbReference type="ARBA" id="ARBA00023015"/>
    </source>
</evidence>
<dbReference type="InterPro" id="IPR051011">
    <property type="entry name" value="Metal_resp_trans_reg"/>
</dbReference>
<proteinExistence type="predicted"/>
<sequence>MLRIHFTVQDMGRIRMSAGLGLVTEGVFALDLFRRNGAFFDGWRKQVRQRLGSRVADLEPLLRERRALSELLETFRRGAADSGADARVAGLVFEFCSAAVVPYWDRVQSRLEAERAVRGRIGITTGVEGLLGTLHPNVEWQPPLLEIRDDEERHVELRGRGLLLSPSLFLRGRSCVVIDGGDERPPALVYSMRADVSDVIGVEAPPEQALGALVGHTRAAALQALAESCTTGELAQRLGISLAGASKHATVLRRAGLANASRSRNTVLHTLTPLGVALLQRREPVQAH</sequence>
<feature type="domain" description="HTH arsR-type" evidence="4">
    <location>
        <begin position="208"/>
        <end position="283"/>
    </location>
</feature>
<dbReference type="CDD" id="cd00090">
    <property type="entry name" value="HTH_ARSR"/>
    <property type="match status" value="1"/>
</dbReference>
<accession>A0ABQ4GEI3</accession>
<organism evidence="5 6">
    <name type="scientific">Microbispora siamensis</name>
    <dbReference type="NCBI Taxonomy" id="564413"/>
    <lineage>
        <taxon>Bacteria</taxon>
        <taxon>Bacillati</taxon>
        <taxon>Actinomycetota</taxon>
        <taxon>Actinomycetes</taxon>
        <taxon>Streptosporangiales</taxon>
        <taxon>Streptosporangiaceae</taxon>
        <taxon>Microbispora</taxon>
    </lineage>
</organism>
<comment type="caution">
    <text evidence="5">The sequence shown here is derived from an EMBL/GenBank/DDBJ whole genome shotgun (WGS) entry which is preliminary data.</text>
</comment>
<dbReference type="InterPro" id="IPR001845">
    <property type="entry name" value="HTH_ArsR_DNA-bd_dom"/>
</dbReference>
<keyword evidence="6" id="KW-1185">Reference proteome</keyword>
<keyword evidence="2" id="KW-0238">DNA-binding</keyword>
<keyword evidence="1" id="KW-0805">Transcription regulation</keyword>
<evidence type="ECO:0000259" key="4">
    <source>
        <dbReference type="SMART" id="SM00418"/>
    </source>
</evidence>
<evidence type="ECO:0000256" key="3">
    <source>
        <dbReference type="ARBA" id="ARBA00023163"/>
    </source>
</evidence>